<accession>A0A7H9HPK9</accession>
<gene>
    <name evidence="11" type="ORF">HG537_0A05320</name>
</gene>
<keyword evidence="2" id="KW-0031">Aminopeptidase</keyword>
<organism evidence="11 12">
    <name type="scientific">Torulaspora globosa</name>
    <dbReference type="NCBI Taxonomy" id="48254"/>
    <lineage>
        <taxon>Eukaryota</taxon>
        <taxon>Fungi</taxon>
        <taxon>Dikarya</taxon>
        <taxon>Ascomycota</taxon>
        <taxon>Saccharomycotina</taxon>
        <taxon>Saccharomycetes</taxon>
        <taxon>Saccharomycetales</taxon>
        <taxon>Saccharomycetaceae</taxon>
        <taxon>Torulaspora</taxon>
    </lineage>
</organism>
<keyword evidence="7 9" id="KW-0862">Zinc</keyword>
<evidence type="ECO:0000256" key="3">
    <source>
        <dbReference type="ARBA" id="ARBA00022670"/>
    </source>
</evidence>
<evidence type="ECO:0000313" key="11">
    <source>
        <dbReference type="EMBL" id="QLQ78285.1"/>
    </source>
</evidence>
<comment type="similarity">
    <text evidence="8">Belongs to the peptidase M28 family. M28E subfamily.</text>
</comment>
<dbReference type="EMBL" id="CP059267">
    <property type="protein sequence ID" value="QLQ78285.1"/>
    <property type="molecule type" value="Genomic_DNA"/>
</dbReference>
<dbReference type="Pfam" id="PF04389">
    <property type="entry name" value="Peptidase_M28"/>
    <property type="match status" value="1"/>
</dbReference>
<dbReference type="InterPro" id="IPR045175">
    <property type="entry name" value="M28_fam"/>
</dbReference>
<evidence type="ECO:0000256" key="2">
    <source>
        <dbReference type="ARBA" id="ARBA00022438"/>
    </source>
</evidence>
<evidence type="ECO:0000256" key="6">
    <source>
        <dbReference type="ARBA" id="ARBA00022801"/>
    </source>
</evidence>
<dbReference type="GO" id="GO:0004177">
    <property type="term" value="F:aminopeptidase activity"/>
    <property type="evidence" value="ECO:0007669"/>
    <property type="project" value="UniProtKB-KW"/>
</dbReference>
<keyword evidence="12" id="KW-1185">Reference proteome</keyword>
<dbReference type="Gene3D" id="3.40.630.10">
    <property type="entry name" value="Zn peptidases"/>
    <property type="match status" value="1"/>
</dbReference>
<dbReference type="OrthoDB" id="2214at2759"/>
<dbReference type="Proteomes" id="UP000510647">
    <property type="component" value="Chromosome 1"/>
</dbReference>
<evidence type="ECO:0000256" key="7">
    <source>
        <dbReference type="ARBA" id="ARBA00022833"/>
    </source>
</evidence>
<evidence type="ECO:0000256" key="1">
    <source>
        <dbReference type="ARBA" id="ARBA00001947"/>
    </source>
</evidence>
<evidence type="ECO:0000313" key="12">
    <source>
        <dbReference type="Proteomes" id="UP000510647"/>
    </source>
</evidence>
<dbReference type="PANTHER" id="PTHR12147">
    <property type="entry name" value="METALLOPEPTIDASE M28 FAMILY MEMBER"/>
    <property type="match status" value="1"/>
</dbReference>
<keyword evidence="3 9" id="KW-0645">Protease</keyword>
<evidence type="ECO:0000259" key="10">
    <source>
        <dbReference type="Pfam" id="PF04389"/>
    </source>
</evidence>
<evidence type="ECO:0000256" key="4">
    <source>
        <dbReference type="ARBA" id="ARBA00022723"/>
    </source>
</evidence>
<evidence type="ECO:0000256" key="5">
    <source>
        <dbReference type="ARBA" id="ARBA00022729"/>
    </source>
</evidence>
<keyword evidence="6 9" id="KW-0378">Hydrolase</keyword>
<dbReference type="SUPFAM" id="SSF53187">
    <property type="entry name" value="Zn-dependent exopeptidases"/>
    <property type="match status" value="1"/>
</dbReference>
<comment type="cofactor">
    <cofactor evidence="1">
        <name>Zn(2+)</name>
        <dbReference type="ChEBI" id="CHEBI:29105"/>
    </cofactor>
</comment>
<protein>
    <recommendedName>
        <fullName evidence="9">Peptide hydrolase</fullName>
        <ecNumber evidence="9">3.4.-.-</ecNumber>
    </recommendedName>
</protein>
<keyword evidence="5" id="KW-0732">Signal</keyword>
<dbReference type="GO" id="GO:0008235">
    <property type="term" value="F:metalloexopeptidase activity"/>
    <property type="evidence" value="ECO:0007669"/>
    <property type="project" value="InterPro"/>
</dbReference>
<sequence length="376" mass="42503">MKAYQFVVPFLIIVRFGIGDLFNDPWRVLEIGQNEIIQVKESEKLSLKRSGVGFIDVTDHLSLPWGKKIKNAAPVPYYDYPQTVSQAGTVKKLIAEIDQVAMHDDLARFCSFFTRYYKSASGYESAQWLSSKLHNLTGELSSEIFEIEHFDHKKWKQFSIIFRVHGTETADNVIVIGSHQDSLNMIFPSLMPAPGADDDGSGTITSMEALRLYLKHLGNGHLPKNTIEFHFYSAEEGGLLGSMDVLGYYREQGRKVVAMVQQDMTGYVANKNDEHIGLVLDNANERLVNFLKVVIDAYVKIPYRETRCGYACSDHASATKNGFPSAFILESENAKTNRYIHTTMDTLDRLDFDHISEHVKISLATVIELSNWNFGK</sequence>
<keyword evidence="4 9" id="KW-0479">Metal-binding</keyword>
<dbReference type="PANTHER" id="PTHR12147:SF56">
    <property type="entry name" value="AMINOPEPTIDASE YDR415C-RELATED"/>
    <property type="match status" value="1"/>
</dbReference>
<evidence type="ECO:0000256" key="9">
    <source>
        <dbReference type="RuleBase" id="RU361240"/>
    </source>
</evidence>
<feature type="domain" description="Peptidase M28" evidence="10">
    <location>
        <begin position="160"/>
        <end position="365"/>
    </location>
</feature>
<dbReference type="GO" id="GO:0006508">
    <property type="term" value="P:proteolysis"/>
    <property type="evidence" value="ECO:0007669"/>
    <property type="project" value="UniProtKB-KW"/>
</dbReference>
<reference evidence="11 12" key="1">
    <citation type="submission" date="2020-06" db="EMBL/GenBank/DDBJ databases">
        <title>The yeast mating-type switching endonuclease HO is a domesticated member of an unorthodox homing genetic element family.</title>
        <authorList>
            <person name="Coughlan A.Y."/>
            <person name="Lombardi L."/>
            <person name="Braun-Galleani S."/>
            <person name="Martos A.R."/>
            <person name="Galeote V."/>
            <person name="Bigey F."/>
            <person name="Dequin S."/>
            <person name="Byrne K.P."/>
            <person name="Wolfe K.H."/>
        </authorList>
    </citation>
    <scope>NUCLEOTIDE SEQUENCE [LARGE SCALE GENOMIC DNA]</scope>
    <source>
        <strain evidence="11 12">CBS2947</strain>
    </source>
</reference>
<name>A0A7H9HPK9_9SACH</name>
<dbReference type="FunFam" id="3.40.630.10:FF:000042">
    <property type="entry name" value="Peptide hydrolase"/>
    <property type="match status" value="1"/>
</dbReference>
<dbReference type="EC" id="3.4.-.-" evidence="9"/>
<evidence type="ECO:0000256" key="8">
    <source>
        <dbReference type="ARBA" id="ARBA00043962"/>
    </source>
</evidence>
<dbReference type="GO" id="GO:0046872">
    <property type="term" value="F:metal ion binding"/>
    <property type="evidence" value="ECO:0007669"/>
    <property type="project" value="UniProtKB-KW"/>
</dbReference>
<proteinExistence type="inferred from homology"/>
<dbReference type="InterPro" id="IPR007484">
    <property type="entry name" value="Peptidase_M28"/>
</dbReference>
<dbReference type="AlphaFoldDB" id="A0A7H9HPK9"/>